<organism evidence="1 2">
    <name type="scientific">Boothiomyces macroporosus</name>
    <dbReference type="NCBI Taxonomy" id="261099"/>
    <lineage>
        <taxon>Eukaryota</taxon>
        <taxon>Fungi</taxon>
        <taxon>Fungi incertae sedis</taxon>
        <taxon>Chytridiomycota</taxon>
        <taxon>Chytridiomycota incertae sedis</taxon>
        <taxon>Chytridiomycetes</taxon>
        <taxon>Rhizophydiales</taxon>
        <taxon>Terramycetaceae</taxon>
        <taxon>Boothiomyces</taxon>
    </lineage>
</organism>
<accession>A0AAD5UC71</accession>
<comment type="caution">
    <text evidence="1">The sequence shown here is derived from an EMBL/GenBank/DDBJ whole genome shotgun (WGS) entry which is preliminary data.</text>
</comment>
<gene>
    <name evidence="1" type="ORF">HK103_007270</name>
</gene>
<dbReference type="AlphaFoldDB" id="A0AAD5UC71"/>
<protein>
    <submittedName>
        <fullName evidence="1">Uncharacterized protein</fullName>
    </submittedName>
</protein>
<dbReference type="Proteomes" id="UP001210925">
    <property type="component" value="Unassembled WGS sequence"/>
</dbReference>
<name>A0AAD5UC71_9FUNG</name>
<keyword evidence="2" id="KW-1185">Reference proteome</keyword>
<proteinExistence type="predicted"/>
<reference evidence="1" key="1">
    <citation type="submission" date="2020-05" db="EMBL/GenBank/DDBJ databases">
        <title>Phylogenomic resolution of chytrid fungi.</title>
        <authorList>
            <person name="Stajich J.E."/>
            <person name="Amses K."/>
            <person name="Simmons R."/>
            <person name="Seto K."/>
            <person name="Myers J."/>
            <person name="Bonds A."/>
            <person name="Quandt C.A."/>
            <person name="Barry K."/>
            <person name="Liu P."/>
            <person name="Grigoriev I."/>
            <person name="Longcore J.E."/>
            <person name="James T.Y."/>
        </authorList>
    </citation>
    <scope>NUCLEOTIDE SEQUENCE</scope>
    <source>
        <strain evidence="1">PLAUS21</strain>
    </source>
</reference>
<evidence type="ECO:0000313" key="2">
    <source>
        <dbReference type="Proteomes" id="UP001210925"/>
    </source>
</evidence>
<evidence type="ECO:0000313" key="1">
    <source>
        <dbReference type="EMBL" id="KAJ3254300.1"/>
    </source>
</evidence>
<sequence>MNVDKHITGRGISNQQITFELPKTDKGNIQNAGAIKSELQSIKYKARNTERDTLELVGKPPTKMRFVFLTSRPKSAAQALLKKYAEIEQKMGKPNRCQSASMITNSKNSMLINAKAIPPSTPKETVADYLEQWIDSGGKINPTQSSKSLDPIEYDILGYTIRSIKRSVASPSVRFQLDRPKRYQTIQSLKRPSFNTDIFVAEKEASNMETKDMMEAQYPGVLLARRQAGKLEEKKESFLFIGGLTLTSPQQADKFSKQRWNHRPKSCSQINRTANYYNPHIPSVPPLEISKISLCSSKPIAVKPKVLHRPSTAKISSQNPLPTIDLIPSTPLELTYSQI</sequence>
<dbReference type="EMBL" id="JADGKB010000088">
    <property type="protein sequence ID" value="KAJ3254300.1"/>
    <property type="molecule type" value="Genomic_DNA"/>
</dbReference>